<dbReference type="EMBL" id="BMWY01000004">
    <property type="protein sequence ID" value="GGZ55114.1"/>
    <property type="molecule type" value="Genomic_DNA"/>
</dbReference>
<keyword evidence="1" id="KW-1133">Transmembrane helix</keyword>
<keyword evidence="1" id="KW-0472">Membrane</keyword>
<evidence type="ECO:0008006" key="4">
    <source>
        <dbReference type="Google" id="ProtNLM"/>
    </source>
</evidence>
<feature type="transmembrane region" description="Helical" evidence="1">
    <location>
        <begin position="74"/>
        <end position="96"/>
    </location>
</feature>
<evidence type="ECO:0000256" key="1">
    <source>
        <dbReference type="SAM" id="Phobius"/>
    </source>
</evidence>
<protein>
    <recommendedName>
        <fullName evidence="4">DUF4190 domain-containing protein</fullName>
    </recommendedName>
</protein>
<dbReference type="Proteomes" id="UP000615593">
    <property type="component" value="Unassembled WGS sequence"/>
</dbReference>
<sequence>MNQNRLPADSSAMTLGIIAVVITVAGCCCGLLAYVSLILSIVGLISANKSIKLYEFEPENYSPYSYNNVKNAKILNIVTIVVSGLISLFYTVYYLFYGALLSTMLFGLWENYDEIEKYNDAWEEDSIYYDESYDYEVEEYNEAETLEDTLVLDSLEF</sequence>
<gene>
    <name evidence="2" type="ORF">GCM10008088_15850</name>
</gene>
<dbReference type="NCBIfam" id="NF040945">
    <property type="entry name" value="CCC_membrane"/>
    <property type="match status" value="1"/>
</dbReference>
<accession>A0ABQ3BRE1</accession>
<keyword evidence="3" id="KW-1185">Reference proteome</keyword>
<evidence type="ECO:0000313" key="2">
    <source>
        <dbReference type="EMBL" id="GGZ55114.1"/>
    </source>
</evidence>
<dbReference type="RefSeq" id="WP_027885067.1">
    <property type="nucleotide sequence ID" value="NZ_BMWY01000004.1"/>
</dbReference>
<evidence type="ECO:0000313" key="3">
    <source>
        <dbReference type="Proteomes" id="UP000615593"/>
    </source>
</evidence>
<proteinExistence type="predicted"/>
<dbReference type="GeneID" id="94369249"/>
<comment type="caution">
    <text evidence="2">The sequence shown here is derived from an EMBL/GenBank/DDBJ whole genome shotgun (WGS) entry which is preliminary data.</text>
</comment>
<reference evidence="3" key="1">
    <citation type="journal article" date="2019" name="Int. J. Syst. Evol. Microbiol.">
        <title>The Global Catalogue of Microorganisms (GCM) 10K type strain sequencing project: providing services to taxonomists for standard genome sequencing and annotation.</title>
        <authorList>
            <consortium name="The Broad Institute Genomics Platform"/>
            <consortium name="The Broad Institute Genome Sequencing Center for Infectious Disease"/>
            <person name="Wu L."/>
            <person name="Ma J."/>
        </authorList>
    </citation>
    <scope>NUCLEOTIDE SEQUENCE [LARGE SCALE GENOMIC DNA]</scope>
    <source>
        <strain evidence="3">KCTC 12708</strain>
    </source>
</reference>
<keyword evidence="1" id="KW-0812">Transmembrane</keyword>
<name>A0ABQ3BRE1_9FLAO</name>
<dbReference type="PROSITE" id="PS51257">
    <property type="entry name" value="PROKAR_LIPOPROTEIN"/>
    <property type="match status" value="1"/>
</dbReference>
<organism evidence="2 3">
    <name type="scientific">Mesonia mobilis</name>
    <dbReference type="NCBI Taxonomy" id="369791"/>
    <lineage>
        <taxon>Bacteria</taxon>
        <taxon>Pseudomonadati</taxon>
        <taxon>Bacteroidota</taxon>
        <taxon>Flavobacteriia</taxon>
        <taxon>Flavobacteriales</taxon>
        <taxon>Flavobacteriaceae</taxon>
        <taxon>Mesonia</taxon>
    </lineage>
</organism>
<feature type="transmembrane region" description="Helical" evidence="1">
    <location>
        <begin position="12"/>
        <end position="45"/>
    </location>
</feature>